<organism evidence="2 3">
    <name type="scientific">Nostoc cycadae WK-1</name>
    <dbReference type="NCBI Taxonomy" id="1861711"/>
    <lineage>
        <taxon>Bacteria</taxon>
        <taxon>Bacillati</taxon>
        <taxon>Cyanobacteriota</taxon>
        <taxon>Cyanophyceae</taxon>
        <taxon>Nostocales</taxon>
        <taxon>Nostocaceae</taxon>
        <taxon>Nostoc</taxon>
    </lineage>
</organism>
<evidence type="ECO:0000313" key="3">
    <source>
        <dbReference type="Proteomes" id="UP000236527"/>
    </source>
</evidence>
<reference evidence="2" key="1">
    <citation type="submission" date="2016-07" db="EMBL/GenBank/DDBJ databases">
        <title>Draft genome sequence of a symbiotic cyanobacterium, Nostoc cycadae WK-1 isolated from coralloid root tissue of Cycas revoluta.</title>
        <authorList>
            <person name="Kanesaki Y."/>
            <person name="Hirose Y."/>
            <person name="Fujisawa T."/>
            <person name="Matsunaga S."/>
            <person name="Nakamura Y."/>
            <person name="Yoshikawa H."/>
            <person name="Murakami A."/>
            <person name="Hirose M."/>
            <person name="Yamada T."/>
            <person name="Kim K.-H."/>
            <person name="Park C.S."/>
            <person name="Liu G.Q."/>
        </authorList>
    </citation>
    <scope>NUCLEOTIDE SEQUENCE [LARGE SCALE GENOMIC DNA]</scope>
    <source>
        <strain evidence="2">WK-1</strain>
    </source>
</reference>
<gene>
    <name evidence="1" type="ORF">NCWK1_2112</name>
    <name evidence="2" type="ORF">NCWK1_5249</name>
</gene>
<evidence type="ECO:0000313" key="2">
    <source>
        <dbReference type="EMBL" id="GBE95461.1"/>
    </source>
</evidence>
<dbReference type="EMBL" id="BDGE01000105">
    <property type="protein sequence ID" value="GBE95461.1"/>
    <property type="molecule type" value="Genomic_DNA"/>
</dbReference>
<sequence length="219" mass="25011">MWNEYNNLRRVRTLKGVIQLLLKIRRCQNRSCERYKIKYRPEQEGSWALPQQEFGLDVIALVGALRYQEHRSIPQIHQQLRNRGVEVSERSVIYLLERYDELVALWLSDHSRLKAIAKKQGRLILAIDGMQPDVGHEVLWVIRDCLSGEIILAKTLLSSRNEDLAALLLEVKNTLDVKIDGVISDGQQSIRKAVELALPGIAHGLCHFHSFIGSSQGDL</sequence>
<dbReference type="AlphaFoldDB" id="A0A2H6LQG8"/>
<dbReference type="EMBL" id="BDGE01000036">
    <property type="protein sequence ID" value="GBE92357.1"/>
    <property type="molecule type" value="Genomic_DNA"/>
</dbReference>
<accession>A0A2H6LQG8</accession>
<name>A0A2H6LQG8_9NOSO</name>
<proteinExistence type="predicted"/>
<keyword evidence="3" id="KW-1185">Reference proteome</keyword>
<dbReference type="Proteomes" id="UP000236527">
    <property type="component" value="Unassembled WGS sequence"/>
</dbReference>
<evidence type="ECO:0000313" key="1">
    <source>
        <dbReference type="EMBL" id="GBE92357.1"/>
    </source>
</evidence>
<reference evidence="3" key="2">
    <citation type="journal article" date="2018" name="Genome Announc.">
        <title>Draft Genome Sequence of the Nitrogen-Fixing and Hormogonia-Inducing Cyanobacterium Nostoc cycadae Strain WK-1, Isolated from the Coralloid Roots of Cycas revoluta.</title>
        <authorList>
            <person name="Kanesaki Y."/>
            <person name="Hirose M."/>
            <person name="Hirose Y."/>
            <person name="Fujisawa T."/>
            <person name="Nakamura Y."/>
            <person name="Watanabe S."/>
            <person name="Matsunaga S."/>
            <person name="Uchida H."/>
            <person name="Murakami A."/>
        </authorList>
    </citation>
    <scope>NUCLEOTIDE SEQUENCE [LARGE SCALE GENOMIC DNA]</scope>
    <source>
        <strain evidence="3">WK-1</strain>
    </source>
</reference>
<protein>
    <submittedName>
        <fullName evidence="2">Transposase</fullName>
    </submittedName>
</protein>
<comment type="caution">
    <text evidence="2">The sequence shown here is derived from an EMBL/GenBank/DDBJ whole genome shotgun (WGS) entry which is preliminary data.</text>
</comment>